<dbReference type="EMBL" id="CAJHCQ010000004">
    <property type="protein sequence ID" value="CAD6526933.1"/>
    <property type="molecule type" value="Genomic_DNA"/>
</dbReference>
<feature type="region of interest" description="Disordered" evidence="1">
    <location>
        <begin position="50"/>
        <end position="86"/>
    </location>
</feature>
<evidence type="ECO:0000313" key="4">
    <source>
        <dbReference type="Proteomes" id="UP000656319"/>
    </source>
</evidence>
<accession>A0ABM8NI17</accession>
<evidence type="ECO:0000313" key="3">
    <source>
        <dbReference type="EMBL" id="CAD6526933.1"/>
    </source>
</evidence>
<dbReference type="InterPro" id="IPR024408">
    <property type="entry name" value="Muramidase"/>
</dbReference>
<dbReference type="Pfam" id="PF11860">
    <property type="entry name" value="Muramidase"/>
    <property type="match status" value="1"/>
</dbReference>
<evidence type="ECO:0000259" key="2">
    <source>
        <dbReference type="Pfam" id="PF11860"/>
    </source>
</evidence>
<feature type="domain" description="N-acetylmuramidase" evidence="2">
    <location>
        <begin position="273"/>
        <end position="469"/>
    </location>
</feature>
<sequence length="469" mass="51773">MAYSRHPRKPVAPKAPPSPFVEVTILFRDTLQKPIEGLSVLVKAGKGAPQAPEWKLGQDSADPPAANPASAPDGASAPAPDASAPLVDNRTEVVTDASGYAVTIQNAARNQPVDIGVKNRRGKYAWKATVTPKKDVSAFTIVSPEYHLEATTKLTPKDELEQDLDLPVVREGEIMTIERLVHDFGPFIGWSQKVTEQGQVKKDFPTKKKEVTEDQKTHNKTTQITIEHHYKVVDTGKPRTIVLNVLGSRLNFPNPALFSEDQYKSMATQLDVEVAAIKAIVMQECSGIPFEENGLPKIRYERHLFYRALKLRYEAQEAGADKAAHKKGVKRKGTPFANPYPQYPELCFPEGGGYGSDGLHQYEKLTRAAALDFDLAIQACSWGGFQILASAYASCGCATSFEFANKFMSGSEEQAQIFVLFMRNVKPDATVALRTHDWDGVASGYNGAYWQDTNPDYAKNLGLFYEKFK</sequence>
<proteinExistence type="predicted"/>
<gene>
    <name evidence="3" type="ORF">LMG27952_01974</name>
</gene>
<reference evidence="3 4" key="1">
    <citation type="submission" date="2020-10" db="EMBL/GenBank/DDBJ databases">
        <authorList>
            <person name="Peeters C."/>
        </authorList>
    </citation>
    <scope>NUCLEOTIDE SEQUENCE [LARGE SCALE GENOMIC DNA]</scope>
    <source>
        <strain evidence="3 4">LMG 27952</strain>
    </source>
</reference>
<organism evidence="3 4">
    <name type="scientific">Paraburkholderia hiiakae</name>
    <dbReference type="NCBI Taxonomy" id="1081782"/>
    <lineage>
        <taxon>Bacteria</taxon>
        <taxon>Pseudomonadati</taxon>
        <taxon>Pseudomonadota</taxon>
        <taxon>Betaproteobacteria</taxon>
        <taxon>Burkholderiales</taxon>
        <taxon>Burkholderiaceae</taxon>
        <taxon>Paraburkholderia</taxon>
    </lineage>
</organism>
<comment type="caution">
    <text evidence="3">The sequence shown here is derived from an EMBL/GenBank/DDBJ whole genome shotgun (WGS) entry which is preliminary data.</text>
</comment>
<keyword evidence="4" id="KW-1185">Reference proteome</keyword>
<dbReference type="Proteomes" id="UP000656319">
    <property type="component" value="Unassembled WGS sequence"/>
</dbReference>
<feature type="compositionally biased region" description="Low complexity" evidence="1">
    <location>
        <begin position="59"/>
        <end position="85"/>
    </location>
</feature>
<evidence type="ECO:0000256" key="1">
    <source>
        <dbReference type="SAM" id="MobiDB-lite"/>
    </source>
</evidence>
<protein>
    <recommendedName>
        <fullName evidence="2">N-acetylmuramidase domain-containing protein</fullName>
    </recommendedName>
</protein>
<name>A0ABM8NI17_9BURK</name>